<evidence type="ECO:0000259" key="2">
    <source>
        <dbReference type="SMART" id="SM00848"/>
    </source>
</evidence>
<dbReference type="SMART" id="SM00848">
    <property type="entry name" value="Inhibitor_I29"/>
    <property type="match status" value="1"/>
</dbReference>
<dbReference type="Gene3D" id="1.10.287.2250">
    <property type="match status" value="1"/>
</dbReference>
<protein>
    <recommendedName>
        <fullName evidence="2">Cathepsin propeptide inhibitor domain-containing protein</fullName>
    </recommendedName>
</protein>
<sequence>MLPLAVFVVCLASALSAPSIDPQLDEHWDQWKSWHVKLYHEKEEGWRRMIWEKNLKKIELHNLEHTMGKHTYRLGMNHFGDMVGMSRLTGFTITTIIKGCGSNHGLRPERKQPHQSKNIIGFLPSEKHCQDQRNSVKTRLGETLSWRDHLYK</sequence>
<dbReference type="Pfam" id="PF08246">
    <property type="entry name" value="Inhibitor_I29"/>
    <property type="match status" value="1"/>
</dbReference>
<feature type="chain" id="PRO_5034229540" description="Cathepsin propeptide inhibitor domain-containing protein" evidence="1">
    <location>
        <begin position="17"/>
        <end position="152"/>
    </location>
</feature>
<dbReference type="Ensembl" id="ENSNMLT00000025496.1">
    <property type="protein sequence ID" value="ENSNMLP00000022765.1"/>
    <property type="gene ID" value="ENSNMLG00000014689.1"/>
</dbReference>
<keyword evidence="1" id="KW-0732">Signal</keyword>
<evidence type="ECO:0000313" key="3">
    <source>
        <dbReference type="Ensembl" id="ENSNMLP00000022765.1"/>
    </source>
</evidence>
<dbReference type="AlphaFoldDB" id="A0A8C6TN67"/>
<accession>A0A8C6TN67</accession>
<feature type="signal peptide" evidence="1">
    <location>
        <begin position="1"/>
        <end position="16"/>
    </location>
</feature>
<keyword evidence="4" id="KW-1185">Reference proteome</keyword>
<reference evidence="3" key="2">
    <citation type="submission" date="2025-09" db="UniProtKB">
        <authorList>
            <consortium name="Ensembl"/>
        </authorList>
    </citation>
    <scope>IDENTIFICATION</scope>
</reference>
<evidence type="ECO:0000256" key="1">
    <source>
        <dbReference type="SAM" id="SignalP"/>
    </source>
</evidence>
<dbReference type="Proteomes" id="UP000694523">
    <property type="component" value="Unplaced"/>
</dbReference>
<reference evidence="3" key="1">
    <citation type="submission" date="2025-08" db="UniProtKB">
        <authorList>
            <consortium name="Ensembl"/>
        </authorList>
    </citation>
    <scope>IDENTIFICATION</scope>
</reference>
<dbReference type="SUPFAM" id="SSF54001">
    <property type="entry name" value="Cysteine proteinases"/>
    <property type="match status" value="1"/>
</dbReference>
<dbReference type="InterPro" id="IPR013201">
    <property type="entry name" value="Prot_inhib_I29"/>
</dbReference>
<name>A0A8C6TN67_9GOBI</name>
<organism evidence="3 4">
    <name type="scientific">Neogobius melanostomus</name>
    <name type="common">round goby</name>
    <dbReference type="NCBI Taxonomy" id="47308"/>
    <lineage>
        <taxon>Eukaryota</taxon>
        <taxon>Metazoa</taxon>
        <taxon>Chordata</taxon>
        <taxon>Craniata</taxon>
        <taxon>Vertebrata</taxon>
        <taxon>Euteleostomi</taxon>
        <taxon>Actinopterygii</taxon>
        <taxon>Neopterygii</taxon>
        <taxon>Teleostei</taxon>
        <taxon>Neoteleostei</taxon>
        <taxon>Acanthomorphata</taxon>
        <taxon>Gobiaria</taxon>
        <taxon>Gobiiformes</taxon>
        <taxon>Gobioidei</taxon>
        <taxon>Gobiidae</taxon>
        <taxon>Benthophilinae</taxon>
        <taxon>Neogobiini</taxon>
        <taxon>Neogobius</taxon>
    </lineage>
</organism>
<proteinExistence type="predicted"/>
<dbReference type="InterPro" id="IPR038765">
    <property type="entry name" value="Papain-like_cys_pep_sf"/>
</dbReference>
<feature type="domain" description="Cathepsin propeptide inhibitor" evidence="2">
    <location>
        <begin position="28"/>
        <end position="82"/>
    </location>
</feature>
<evidence type="ECO:0000313" key="4">
    <source>
        <dbReference type="Proteomes" id="UP000694523"/>
    </source>
</evidence>